<comment type="similarity">
    <text evidence="2">Belongs to the sphingosine N-acyltransferase family.</text>
</comment>
<sequence>MSDSGLVVPGSAPAMQTIPTPDKLLRPNHPKCSIPNTERKTHSLFNSAARWLLHNQIYISLNLIAVLFCTHSFLPQTQQYTSKLFTISHYNETTGEYGVGSDDFFFLGFCVVLFTFLRASCMEYVLQPMARYCGASTKKDVIRFSEQAWLLCYYSVFWVLGVHIYVTSEYFLNPKEMFTNWPTRELPGLVKWYILSQWAFWIQQLLVINIEERRKDHWQMLTHHLLTIGLLYTSYTLHLTRVANLVLILMDVVDIFFPLAKCFKYLGLSTLRDVMFGIFMVSWFLARHVWYVTNMYHIWAYMPDIVKVGCYHTSEDNVVTGPTPLPEEGWSHMFEAFLNPSGTICYSDSIRWGFLGSLGFLQIITLIWFFMIVKVAIRVVQGNGADDIRSDDEDEDIEEEVQEKGWVQTASKGGVDSDLKALKRNAEVEGTALSTGAGFSGRWERKGLLGRVGCERQVD</sequence>
<dbReference type="Proteomes" id="UP001220324">
    <property type="component" value="Unassembled WGS sequence"/>
</dbReference>
<dbReference type="PANTHER" id="PTHR12560">
    <property type="entry name" value="LONGEVITY ASSURANCE FACTOR 1 LAG1"/>
    <property type="match status" value="1"/>
</dbReference>
<reference evidence="10 11" key="1">
    <citation type="journal article" date="2023" name="IMA Fungus">
        <title>Comparative genomic study of the Penicillium genus elucidates a diverse pangenome and 15 lateral gene transfer events.</title>
        <authorList>
            <person name="Petersen C."/>
            <person name="Sorensen T."/>
            <person name="Nielsen M.R."/>
            <person name="Sondergaard T.E."/>
            <person name="Sorensen J.L."/>
            <person name="Fitzpatrick D.A."/>
            <person name="Frisvad J.C."/>
            <person name="Nielsen K.L."/>
        </authorList>
    </citation>
    <scope>NUCLEOTIDE SEQUENCE [LARGE SCALE GENOMIC DNA]</scope>
    <source>
        <strain evidence="10 11">IBT 35679</strain>
    </source>
</reference>
<feature type="transmembrane region" description="Helical" evidence="8">
    <location>
        <begin position="147"/>
        <end position="166"/>
    </location>
</feature>
<evidence type="ECO:0000256" key="8">
    <source>
        <dbReference type="SAM" id="Phobius"/>
    </source>
</evidence>
<comment type="subcellular location">
    <subcellularLocation>
        <location evidence="1">Membrane</location>
        <topology evidence="1">Multi-pass membrane protein</topology>
    </subcellularLocation>
</comment>
<keyword evidence="4 8" id="KW-1133">Transmembrane helix</keyword>
<feature type="transmembrane region" description="Helical" evidence="8">
    <location>
        <begin position="104"/>
        <end position="126"/>
    </location>
</feature>
<accession>A0AAD6D0B2</accession>
<evidence type="ECO:0000256" key="3">
    <source>
        <dbReference type="ARBA" id="ARBA00022692"/>
    </source>
</evidence>
<dbReference type="SMART" id="SM00724">
    <property type="entry name" value="TLC"/>
    <property type="match status" value="1"/>
</dbReference>
<evidence type="ECO:0000256" key="1">
    <source>
        <dbReference type="ARBA" id="ARBA00004141"/>
    </source>
</evidence>
<dbReference type="PANTHER" id="PTHR12560:SF0">
    <property type="entry name" value="LD18904P"/>
    <property type="match status" value="1"/>
</dbReference>
<evidence type="ECO:0000259" key="9">
    <source>
        <dbReference type="PROSITE" id="PS50922"/>
    </source>
</evidence>
<feature type="domain" description="TLC" evidence="9">
    <location>
        <begin position="142"/>
        <end position="381"/>
    </location>
</feature>
<dbReference type="InterPro" id="IPR016439">
    <property type="entry name" value="Lag1/Lac1-like"/>
</dbReference>
<keyword evidence="3 6" id="KW-0812">Transmembrane</keyword>
<dbReference type="InterPro" id="IPR006634">
    <property type="entry name" value="TLC-dom"/>
</dbReference>
<evidence type="ECO:0000256" key="7">
    <source>
        <dbReference type="SAM" id="MobiDB-lite"/>
    </source>
</evidence>
<comment type="caution">
    <text evidence="10">The sequence shown here is derived from an EMBL/GenBank/DDBJ whole genome shotgun (WGS) entry which is preliminary data.</text>
</comment>
<dbReference type="GO" id="GO:0050291">
    <property type="term" value="F:sphingosine N-acyltransferase activity"/>
    <property type="evidence" value="ECO:0007669"/>
    <property type="project" value="InterPro"/>
</dbReference>
<name>A0AAD6D0B2_9EURO</name>
<feature type="transmembrane region" description="Helical" evidence="8">
    <location>
        <begin position="274"/>
        <end position="293"/>
    </location>
</feature>
<evidence type="ECO:0000313" key="11">
    <source>
        <dbReference type="Proteomes" id="UP001220324"/>
    </source>
</evidence>
<feature type="region of interest" description="Disordered" evidence="7">
    <location>
        <begin position="1"/>
        <end position="23"/>
    </location>
</feature>
<feature type="transmembrane region" description="Helical" evidence="8">
    <location>
        <begin position="186"/>
        <end position="208"/>
    </location>
</feature>
<protein>
    <recommendedName>
        <fullName evidence="9">TLC domain-containing protein</fullName>
    </recommendedName>
</protein>
<dbReference type="GO" id="GO:0016020">
    <property type="term" value="C:membrane"/>
    <property type="evidence" value="ECO:0007669"/>
    <property type="project" value="UniProtKB-SubCell"/>
</dbReference>
<evidence type="ECO:0000256" key="2">
    <source>
        <dbReference type="ARBA" id="ARBA00009808"/>
    </source>
</evidence>
<dbReference type="PROSITE" id="PS50922">
    <property type="entry name" value="TLC"/>
    <property type="match status" value="1"/>
</dbReference>
<evidence type="ECO:0000313" key="10">
    <source>
        <dbReference type="EMBL" id="KAJ5546681.1"/>
    </source>
</evidence>
<keyword evidence="5 6" id="KW-0472">Membrane</keyword>
<feature type="transmembrane region" description="Helical" evidence="8">
    <location>
        <begin position="352"/>
        <end position="373"/>
    </location>
</feature>
<organism evidence="10 11">
    <name type="scientific">Penicillium frequentans</name>
    <dbReference type="NCBI Taxonomy" id="3151616"/>
    <lineage>
        <taxon>Eukaryota</taxon>
        <taxon>Fungi</taxon>
        <taxon>Dikarya</taxon>
        <taxon>Ascomycota</taxon>
        <taxon>Pezizomycotina</taxon>
        <taxon>Eurotiomycetes</taxon>
        <taxon>Eurotiomycetidae</taxon>
        <taxon>Eurotiales</taxon>
        <taxon>Aspergillaceae</taxon>
        <taxon>Penicillium</taxon>
    </lineage>
</organism>
<evidence type="ECO:0000256" key="4">
    <source>
        <dbReference type="ARBA" id="ARBA00022989"/>
    </source>
</evidence>
<proteinExistence type="inferred from homology"/>
<keyword evidence="11" id="KW-1185">Reference proteome</keyword>
<dbReference type="EMBL" id="JAQIZZ010000003">
    <property type="protein sequence ID" value="KAJ5546681.1"/>
    <property type="molecule type" value="Genomic_DNA"/>
</dbReference>
<dbReference type="GO" id="GO:0046513">
    <property type="term" value="P:ceramide biosynthetic process"/>
    <property type="evidence" value="ECO:0007669"/>
    <property type="project" value="InterPro"/>
</dbReference>
<dbReference type="AlphaFoldDB" id="A0AAD6D0B2"/>
<evidence type="ECO:0000256" key="6">
    <source>
        <dbReference type="PROSITE-ProRule" id="PRU00205"/>
    </source>
</evidence>
<gene>
    <name evidence="10" type="ORF">N7494_004266</name>
</gene>
<evidence type="ECO:0000256" key="5">
    <source>
        <dbReference type="ARBA" id="ARBA00023136"/>
    </source>
</evidence>
<dbReference type="Pfam" id="PF03798">
    <property type="entry name" value="TRAM_LAG1_CLN8"/>
    <property type="match status" value="1"/>
</dbReference>
<feature type="transmembrane region" description="Helical" evidence="8">
    <location>
        <begin position="57"/>
        <end position="74"/>
    </location>
</feature>